<keyword evidence="4" id="KW-1185">Reference proteome</keyword>
<dbReference type="AlphaFoldDB" id="A0A4D4J8U6"/>
<keyword evidence="2 3" id="KW-0808">Transferase</keyword>
<keyword evidence="3" id="KW-0687">Ribonucleoprotein</keyword>
<dbReference type="GO" id="GO:0005840">
    <property type="term" value="C:ribosome"/>
    <property type="evidence" value="ECO:0007669"/>
    <property type="project" value="UniProtKB-KW"/>
</dbReference>
<proteinExistence type="predicted"/>
<evidence type="ECO:0000256" key="2">
    <source>
        <dbReference type="ARBA" id="ARBA00022679"/>
    </source>
</evidence>
<accession>A0A4D4J8U6</accession>
<evidence type="ECO:0000313" key="4">
    <source>
        <dbReference type="Proteomes" id="UP000298860"/>
    </source>
</evidence>
<dbReference type="Gene3D" id="3.40.50.150">
    <property type="entry name" value="Vaccinia Virus protein VP39"/>
    <property type="match status" value="1"/>
</dbReference>
<name>A0A4D4J8U6_9PSEU</name>
<dbReference type="EMBL" id="BJFL01000019">
    <property type="protein sequence ID" value="GDY31954.1"/>
    <property type="molecule type" value="Genomic_DNA"/>
</dbReference>
<reference evidence="4" key="1">
    <citation type="submission" date="2019-04" db="EMBL/GenBank/DDBJ databases">
        <title>Draft genome sequence of Pseudonocardiaceae bacterium SL3-2-4.</title>
        <authorList>
            <person name="Ningsih F."/>
            <person name="Yokota A."/>
            <person name="Sakai Y."/>
            <person name="Nanatani K."/>
            <person name="Yabe S."/>
            <person name="Oetari A."/>
            <person name="Sjamsuridzal W."/>
        </authorList>
    </citation>
    <scope>NUCLEOTIDE SEQUENCE [LARGE SCALE GENOMIC DNA]</scope>
    <source>
        <strain evidence="4">SL3-2-4</strain>
    </source>
</reference>
<keyword evidence="1 3" id="KW-0489">Methyltransferase</keyword>
<dbReference type="PANTHER" id="PTHR43648">
    <property type="entry name" value="ELECTRON TRANSFER FLAVOPROTEIN BETA SUBUNIT LYSINE METHYLTRANSFERASE"/>
    <property type="match status" value="1"/>
</dbReference>
<dbReference type="PANTHER" id="PTHR43648:SF1">
    <property type="entry name" value="ELECTRON TRANSFER FLAVOPROTEIN BETA SUBUNIT LYSINE METHYLTRANSFERASE"/>
    <property type="match status" value="1"/>
</dbReference>
<comment type="caution">
    <text evidence="3">The sequence shown here is derived from an EMBL/GenBank/DDBJ whole genome shotgun (WGS) entry which is preliminary data.</text>
</comment>
<keyword evidence="3" id="KW-0689">Ribosomal protein</keyword>
<gene>
    <name evidence="3" type="ORF">GTS_35870</name>
</gene>
<dbReference type="InterPro" id="IPR029063">
    <property type="entry name" value="SAM-dependent_MTases_sf"/>
</dbReference>
<dbReference type="Pfam" id="PF06325">
    <property type="entry name" value="PrmA"/>
    <property type="match status" value="1"/>
</dbReference>
<evidence type="ECO:0000256" key="1">
    <source>
        <dbReference type="ARBA" id="ARBA00022603"/>
    </source>
</evidence>
<organism evidence="3 4">
    <name type="scientific">Gandjariella thermophila</name>
    <dbReference type="NCBI Taxonomy" id="1931992"/>
    <lineage>
        <taxon>Bacteria</taxon>
        <taxon>Bacillati</taxon>
        <taxon>Actinomycetota</taxon>
        <taxon>Actinomycetes</taxon>
        <taxon>Pseudonocardiales</taxon>
        <taxon>Pseudonocardiaceae</taxon>
        <taxon>Gandjariella</taxon>
    </lineage>
</organism>
<dbReference type="InterPro" id="IPR050078">
    <property type="entry name" value="Ribosomal_L11_MeTrfase_PrmA"/>
</dbReference>
<evidence type="ECO:0000313" key="3">
    <source>
        <dbReference type="EMBL" id="GDY31954.1"/>
    </source>
</evidence>
<dbReference type="OrthoDB" id="9794615at2"/>
<protein>
    <submittedName>
        <fullName evidence="3">50S ribosomal protein L11 methyltransferase</fullName>
    </submittedName>
</protein>
<dbReference type="Proteomes" id="UP000298860">
    <property type="component" value="Unassembled WGS sequence"/>
</dbReference>
<sequence>MTAPAPDAFVRATTRLDAPPFVPEIRLRLAEDIVALWEKLEADLGVSGLAPPFWAFAWAGGQALARYLLDHPDLVAGRSVFDFASGSGLVAVAAMRAGAASAVANEIDRFAGAAIALNAEANGVHLTASLDDVLADAGATVDADLVLAGDVFYDRDMAERVRPFLNRAHTRGATVLVGDPGRHYLPRAGLERLADYEVPVPVDLEGMRTRATTVWRVTGDLR</sequence>
<dbReference type="RefSeq" id="WP_137814996.1">
    <property type="nucleotide sequence ID" value="NZ_BJFL01000019.1"/>
</dbReference>
<dbReference type="SUPFAM" id="SSF53335">
    <property type="entry name" value="S-adenosyl-L-methionine-dependent methyltransferases"/>
    <property type="match status" value="1"/>
</dbReference>
<dbReference type="GO" id="GO:0032259">
    <property type="term" value="P:methylation"/>
    <property type="evidence" value="ECO:0007669"/>
    <property type="project" value="UniProtKB-KW"/>
</dbReference>
<dbReference type="GO" id="GO:0016279">
    <property type="term" value="F:protein-lysine N-methyltransferase activity"/>
    <property type="evidence" value="ECO:0007669"/>
    <property type="project" value="TreeGrafter"/>
</dbReference>